<dbReference type="EC" id="4.6.1.1" evidence="4"/>
<comment type="subcellular location">
    <subcellularLocation>
        <location evidence="3">Membrane</location>
        <topology evidence="3">Multi-pass membrane protein</topology>
    </subcellularLocation>
</comment>
<evidence type="ECO:0000256" key="5">
    <source>
        <dbReference type="ARBA" id="ARBA00022692"/>
    </source>
</evidence>
<dbReference type="Pfam" id="PF16214">
    <property type="entry name" value="AC_N"/>
    <property type="match status" value="1"/>
</dbReference>
<evidence type="ECO:0000313" key="18">
    <source>
        <dbReference type="Proteomes" id="UP000549394"/>
    </source>
</evidence>
<evidence type="ECO:0000313" key="17">
    <source>
        <dbReference type="EMBL" id="CAD5112498.1"/>
    </source>
</evidence>
<dbReference type="PROSITE" id="PS50125">
    <property type="entry name" value="GUANYLATE_CYCLASE_2"/>
    <property type="match status" value="2"/>
</dbReference>
<dbReference type="Pfam" id="PF00211">
    <property type="entry name" value="Guanylate_cyc"/>
    <property type="match status" value="2"/>
</dbReference>
<comment type="catalytic activity">
    <reaction evidence="1">
        <text>ATP = 3',5'-cyclic AMP + diphosphate</text>
        <dbReference type="Rhea" id="RHEA:15389"/>
        <dbReference type="ChEBI" id="CHEBI:30616"/>
        <dbReference type="ChEBI" id="CHEBI:33019"/>
        <dbReference type="ChEBI" id="CHEBI:58165"/>
        <dbReference type="EC" id="4.6.1.1"/>
    </reaction>
</comment>
<keyword evidence="13 14" id="KW-0456">Lyase</keyword>
<feature type="transmembrane region" description="Helical" evidence="15">
    <location>
        <begin position="466"/>
        <end position="491"/>
    </location>
</feature>
<dbReference type="InterPro" id="IPR029787">
    <property type="entry name" value="Nucleotide_cyclase"/>
</dbReference>
<evidence type="ECO:0000256" key="3">
    <source>
        <dbReference type="ARBA" id="ARBA00004141"/>
    </source>
</evidence>
<organism evidence="17 18">
    <name type="scientific">Dimorphilus gyrociliatus</name>
    <dbReference type="NCBI Taxonomy" id="2664684"/>
    <lineage>
        <taxon>Eukaryota</taxon>
        <taxon>Metazoa</taxon>
        <taxon>Spiralia</taxon>
        <taxon>Lophotrochozoa</taxon>
        <taxon>Annelida</taxon>
        <taxon>Polychaeta</taxon>
        <taxon>Polychaeta incertae sedis</taxon>
        <taxon>Dinophilidae</taxon>
        <taxon>Dimorphilus</taxon>
    </lineage>
</organism>
<dbReference type="InterPro" id="IPR032628">
    <property type="entry name" value="AC_N"/>
</dbReference>
<dbReference type="GO" id="GO:0046872">
    <property type="term" value="F:metal ion binding"/>
    <property type="evidence" value="ECO:0007669"/>
    <property type="project" value="UniProtKB-KW"/>
</dbReference>
<keyword evidence="7" id="KW-0547">Nucleotide-binding</keyword>
<evidence type="ECO:0000256" key="4">
    <source>
        <dbReference type="ARBA" id="ARBA00012201"/>
    </source>
</evidence>
<keyword evidence="12 15" id="KW-0472">Membrane</keyword>
<evidence type="ECO:0000256" key="13">
    <source>
        <dbReference type="ARBA" id="ARBA00023239"/>
    </source>
</evidence>
<keyword evidence="9" id="KW-0460">Magnesium</keyword>
<evidence type="ECO:0000256" key="15">
    <source>
        <dbReference type="SAM" id="Phobius"/>
    </source>
</evidence>
<feature type="transmembrane region" description="Helical" evidence="15">
    <location>
        <begin position="511"/>
        <end position="532"/>
    </location>
</feature>
<comment type="similarity">
    <text evidence="14">Belongs to the adenylyl cyclase class-4/guanylyl cyclase family.</text>
</comment>
<accession>A0A7I8V827</accession>
<dbReference type="AlphaFoldDB" id="A0A7I8V827"/>
<evidence type="ECO:0000259" key="16">
    <source>
        <dbReference type="PROSITE" id="PS50125"/>
    </source>
</evidence>
<dbReference type="InterPro" id="IPR018297">
    <property type="entry name" value="A/G_cyclase_CS"/>
</dbReference>
<dbReference type="OrthoDB" id="10261550at2759"/>
<dbReference type="GO" id="GO:0005886">
    <property type="term" value="C:plasma membrane"/>
    <property type="evidence" value="ECO:0007669"/>
    <property type="project" value="TreeGrafter"/>
</dbReference>
<dbReference type="EMBL" id="CAJFCJ010000002">
    <property type="protein sequence ID" value="CAD5112498.1"/>
    <property type="molecule type" value="Genomic_DNA"/>
</dbReference>
<keyword evidence="18" id="KW-1185">Reference proteome</keyword>
<evidence type="ECO:0000256" key="9">
    <source>
        <dbReference type="ARBA" id="ARBA00022842"/>
    </source>
</evidence>
<dbReference type="CDD" id="cd07302">
    <property type="entry name" value="CHD"/>
    <property type="match status" value="2"/>
</dbReference>
<feature type="domain" description="Guanylate cyclase" evidence="16">
    <location>
        <begin position="179"/>
        <end position="306"/>
    </location>
</feature>
<keyword evidence="5 15" id="KW-0812">Transmembrane</keyword>
<dbReference type="GO" id="GO:0006171">
    <property type="term" value="P:cAMP biosynthetic process"/>
    <property type="evidence" value="ECO:0007669"/>
    <property type="project" value="UniProtKB-KW"/>
</dbReference>
<keyword evidence="11" id="KW-0115">cAMP biosynthesis</keyword>
<dbReference type="SMART" id="SM00044">
    <property type="entry name" value="CYCc"/>
    <property type="match status" value="2"/>
</dbReference>
<dbReference type="SUPFAM" id="SSF55073">
    <property type="entry name" value="Nucleotide cyclase"/>
    <property type="match status" value="2"/>
</dbReference>
<protein>
    <recommendedName>
        <fullName evidence="4">adenylate cyclase</fullName>
        <ecNumber evidence="4">4.6.1.1</ecNumber>
    </recommendedName>
</protein>
<feature type="transmembrane region" description="Helical" evidence="15">
    <location>
        <begin position="437"/>
        <end position="460"/>
    </location>
</feature>
<dbReference type="Gene3D" id="3.30.70.1230">
    <property type="entry name" value="Nucleotide cyclase"/>
    <property type="match status" value="2"/>
</dbReference>
<dbReference type="GO" id="GO:0007189">
    <property type="term" value="P:adenylate cyclase-activating G protein-coupled receptor signaling pathway"/>
    <property type="evidence" value="ECO:0007669"/>
    <property type="project" value="TreeGrafter"/>
</dbReference>
<evidence type="ECO:0000256" key="6">
    <source>
        <dbReference type="ARBA" id="ARBA00022723"/>
    </source>
</evidence>
<dbReference type="Proteomes" id="UP000549394">
    <property type="component" value="Unassembled WGS sequence"/>
</dbReference>
<sequence>MSNDAKVYPSDRPPSRLSQLLTSRIDLRAEEELKDPAFKRTSTFGLSKFEDDDLEKLYSQYIAITKSPLSVSAILPTTQDIVLLANKLNNMPSSLTDILFNKKWRLLYAGNEASQRKAFIETKKSLSANILIEEATKEQERLLLSVLPKHVAEEMVKDLGITVDSQFRKIYMNRHENVSILFADIVGFTALSSRVSASELIKILNDLFATFDKLAHKYHQLRIKILGDCYYCIAGCPIPRSDHAVLCVHMGLDMVVAIAEVRKKTQSGVNMRVGIHTGAILGGVLGQHRWQYDILGKDVTLANKMESGGLPGRVHVSQATANFLKKEFELENGDGESREEELKRENVKTFLVKSVLKKFPKGTLDDIKQQGKNKTETSVNETTVIESNPSSNQELSFAKIVDALQDREWGINIFKKLRPIFQFKDVKLEKTYIQSRYYHNCLISTSSPLILFVITISVLLLSEDKLFYTALHVASLIILVIMITFNFSGVLHKRFPRPIVAVCKKFLFRRWFSQFWLGTMTLLIAWPSIVILAKNSGVKVPFAVSNCILIFFATALLPLLNVPWKILISFSLCVIFSSLDRSTESMAILFSSFLCFIVLSIKYDVTLRKFFIHRMEVDEARSQIDEMKRKNESLIYNILPHHVAKDFVGSNRTEDELYSHAYEEVGVLFAACPNFNDFYTEDSVNNNGLECIRLLNEILSDYDVLLTSESRFESVIKIKTINSTYMAASGLNIANNAERWKHLADLVEFAKQMKVVLDRVNSQSFNNFMLRIGLNHGPVLAGVIGVTKPHYDIWGNTVNVSSRMESTGQMGKIQVVEETAKILEKFNYKFEARGLVRVKGKGELKTFFLVD</sequence>
<feature type="transmembrane region" description="Helical" evidence="15">
    <location>
        <begin position="585"/>
        <end position="605"/>
    </location>
</feature>
<reference evidence="17 18" key="1">
    <citation type="submission" date="2020-08" db="EMBL/GenBank/DDBJ databases">
        <authorList>
            <person name="Hejnol A."/>
        </authorList>
    </citation>
    <scope>NUCLEOTIDE SEQUENCE [LARGE SCALE GENOMIC DNA]</scope>
</reference>
<dbReference type="PANTHER" id="PTHR45627">
    <property type="entry name" value="ADENYLATE CYCLASE TYPE 1"/>
    <property type="match status" value="1"/>
</dbReference>
<gene>
    <name evidence="17" type="ORF">DGYR_LOCUS1628</name>
</gene>
<evidence type="ECO:0000256" key="10">
    <source>
        <dbReference type="ARBA" id="ARBA00022989"/>
    </source>
</evidence>
<proteinExistence type="inferred from homology"/>
<keyword evidence="10 15" id="KW-1133">Transmembrane helix</keyword>
<dbReference type="PROSITE" id="PS00452">
    <property type="entry name" value="GUANYLATE_CYCLASE_1"/>
    <property type="match status" value="2"/>
</dbReference>
<evidence type="ECO:0000256" key="8">
    <source>
        <dbReference type="ARBA" id="ARBA00022840"/>
    </source>
</evidence>
<evidence type="ECO:0000256" key="12">
    <source>
        <dbReference type="ARBA" id="ARBA00023136"/>
    </source>
</evidence>
<name>A0A7I8V827_9ANNE</name>
<dbReference type="GO" id="GO:0005524">
    <property type="term" value="F:ATP binding"/>
    <property type="evidence" value="ECO:0007669"/>
    <property type="project" value="UniProtKB-KW"/>
</dbReference>
<dbReference type="InterPro" id="IPR001054">
    <property type="entry name" value="A/G_cyclase"/>
</dbReference>
<keyword evidence="6" id="KW-0479">Metal-binding</keyword>
<comment type="cofactor">
    <cofactor evidence="2">
        <name>Mg(2+)</name>
        <dbReference type="ChEBI" id="CHEBI:18420"/>
    </cofactor>
</comment>
<feature type="domain" description="Guanylate cyclase" evidence="16">
    <location>
        <begin position="666"/>
        <end position="805"/>
    </location>
</feature>
<evidence type="ECO:0000256" key="7">
    <source>
        <dbReference type="ARBA" id="ARBA00022741"/>
    </source>
</evidence>
<dbReference type="FunFam" id="3.30.70.1230:FF:000014">
    <property type="entry name" value="adenylate cyclase type 9"/>
    <property type="match status" value="1"/>
</dbReference>
<keyword evidence="8" id="KW-0067">ATP-binding</keyword>
<dbReference type="FunFam" id="3.30.70.1230:FF:000006">
    <property type="entry name" value="Adenylate cyclase"/>
    <property type="match status" value="1"/>
</dbReference>
<evidence type="ECO:0000256" key="14">
    <source>
        <dbReference type="RuleBase" id="RU000405"/>
    </source>
</evidence>
<evidence type="ECO:0000256" key="1">
    <source>
        <dbReference type="ARBA" id="ARBA00001593"/>
    </source>
</evidence>
<dbReference type="GO" id="GO:0004016">
    <property type="term" value="F:adenylate cyclase activity"/>
    <property type="evidence" value="ECO:0007669"/>
    <property type="project" value="UniProtKB-EC"/>
</dbReference>
<evidence type="ECO:0000256" key="11">
    <source>
        <dbReference type="ARBA" id="ARBA00022998"/>
    </source>
</evidence>
<dbReference type="GO" id="GO:0035556">
    <property type="term" value="P:intracellular signal transduction"/>
    <property type="evidence" value="ECO:0007669"/>
    <property type="project" value="InterPro"/>
</dbReference>
<feature type="transmembrane region" description="Helical" evidence="15">
    <location>
        <begin position="538"/>
        <end position="557"/>
    </location>
</feature>
<evidence type="ECO:0000256" key="2">
    <source>
        <dbReference type="ARBA" id="ARBA00001946"/>
    </source>
</evidence>
<comment type="caution">
    <text evidence="17">The sequence shown here is derived from an EMBL/GenBank/DDBJ whole genome shotgun (WGS) entry which is preliminary data.</text>
</comment>
<dbReference type="PANTHER" id="PTHR45627:SF30">
    <property type="entry name" value="ADENYLATE CYCLASE TYPE 3"/>
    <property type="match status" value="1"/>
</dbReference>